<protein>
    <submittedName>
        <fullName evidence="1">Uncharacterized protein</fullName>
    </submittedName>
</protein>
<dbReference type="EMBL" id="JAOYFB010000037">
    <property type="protein sequence ID" value="KAK4024524.1"/>
    <property type="molecule type" value="Genomic_DNA"/>
</dbReference>
<evidence type="ECO:0000313" key="2">
    <source>
        <dbReference type="Proteomes" id="UP001234178"/>
    </source>
</evidence>
<organism evidence="1 2">
    <name type="scientific">Daphnia magna</name>
    <dbReference type="NCBI Taxonomy" id="35525"/>
    <lineage>
        <taxon>Eukaryota</taxon>
        <taxon>Metazoa</taxon>
        <taxon>Ecdysozoa</taxon>
        <taxon>Arthropoda</taxon>
        <taxon>Crustacea</taxon>
        <taxon>Branchiopoda</taxon>
        <taxon>Diplostraca</taxon>
        <taxon>Cladocera</taxon>
        <taxon>Anomopoda</taxon>
        <taxon>Daphniidae</taxon>
        <taxon>Daphnia</taxon>
    </lineage>
</organism>
<gene>
    <name evidence="1" type="ORF">OUZ56_009945</name>
</gene>
<proteinExistence type="predicted"/>
<evidence type="ECO:0000313" key="1">
    <source>
        <dbReference type="EMBL" id="KAK4024524.1"/>
    </source>
</evidence>
<accession>A0ABR0AHC8</accession>
<keyword evidence="2" id="KW-1185">Reference proteome</keyword>
<reference evidence="1 2" key="1">
    <citation type="journal article" date="2023" name="Nucleic Acids Res.">
        <title>The hologenome of Daphnia magna reveals possible DNA methylation and microbiome-mediated evolution of the host genome.</title>
        <authorList>
            <person name="Chaturvedi A."/>
            <person name="Li X."/>
            <person name="Dhandapani V."/>
            <person name="Marshall H."/>
            <person name="Kissane S."/>
            <person name="Cuenca-Cambronero M."/>
            <person name="Asole G."/>
            <person name="Calvet F."/>
            <person name="Ruiz-Romero M."/>
            <person name="Marangio P."/>
            <person name="Guigo R."/>
            <person name="Rago D."/>
            <person name="Mirbahai L."/>
            <person name="Eastwood N."/>
            <person name="Colbourne J.K."/>
            <person name="Zhou J."/>
            <person name="Mallon E."/>
            <person name="Orsini L."/>
        </authorList>
    </citation>
    <scope>NUCLEOTIDE SEQUENCE [LARGE SCALE GENOMIC DNA]</scope>
    <source>
        <strain evidence="1">LRV0_1</strain>
    </source>
</reference>
<comment type="caution">
    <text evidence="1">The sequence shown here is derived from an EMBL/GenBank/DDBJ whole genome shotgun (WGS) entry which is preliminary data.</text>
</comment>
<sequence length="84" mass="9625">MKSKNLFEFTDGGNIEILCCRLTWECLSLRSQELKSVLVAPKEETRKLIQAGAEKVNQTFNNVRNTFGTWSQKLKSYPSRIDKG</sequence>
<dbReference type="Proteomes" id="UP001234178">
    <property type="component" value="Unassembled WGS sequence"/>
</dbReference>
<name>A0ABR0AHC8_9CRUS</name>